<reference evidence="2" key="1">
    <citation type="submission" date="2016-10" db="EMBL/GenBank/DDBJ databases">
        <authorList>
            <person name="Varghese N."/>
            <person name="Submissions S."/>
        </authorList>
    </citation>
    <scope>NUCLEOTIDE SEQUENCE [LARGE SCALE GENOMIC DNA]</scope>
    <source>
        <strain evidence="2">LMG 26383,CCUG 61248,R- 45681</strain>
    </source>
</reference>
<dbReference type="EMBL" id="FOAN01000019">
    <property type="protein sequence ID" value="SEM69940.1"/>
    <property type="molecule type" value="Genomic_DNA"/>
</dbReference>
<dbReference type="STRING" id="1036779.SAMN04515666_11955"/>
<organism evidence="1 2">
    <name type="scientific">Bosea lupini</name>
    <dbReference type="NCBI Taxonomy" id="1036779"/>
    <lineage>
        <taxon>Bacteria</taxon>
        <taxon>Pseudomonadati</taxon>
        <taxon>Pseudomonadota</taxon>
        <taxon>Alphaproteobacteria</taxon>
        <taxon>Hyphomicrobiales</taxon>
        <taxon>Boseaceae</taxon>
        <taxon>Bosea</taxon>
    </lineage>
</organism>
<dbReference type="RefSeq" id="WP_167561805.1">
    <property type="nucleotide sequence ID" value="NZ_FOAN01000019.1"/>
</dbReference>
<proteinExistence type="predicted"/>
<evidence type="ECO:0000313" key="2">
    <source>
        <dbReference type="Proteomes" id="UP000199664"/>
    </source>
</evidence>
<protein>
    <submittedName>
        <fullName evidence="1">Uncharacterized protein</fullName>
    </submittedName>
</protein>
<keyword evidence="2" id="KW-1185">Reference proteome</keyword>
<name>A0A1H8AGU5_9HYPH</name>
<sequence length="53" mass="5821">MPEPRRMAALALAIVLVVAFTLLIARLRQPPCAREPEGSLIRFLHCNGGTRHG</sequence>
<accession>A0A1H8AGU5</accession>
<dbReference type="Proteomes" id="UP000199664">
    <property type="component" value="Unassembled WGS sequence"/>
</dbReference>
<gene>
    <name evidence="1" type="ORF">SAMN04515666_11955</name>
</gene>
<evidence type="ECO:0000313" key="1">
    <source>
        <dbReference type="EMBL" id="SEM69940.1"/>
    </source>
</evidence>
<dbReference type="AlphaFoldDB" id="A0A1H8AGU5"/>